<keyword evidence="1" id="KW-0808">Transferase</keyword>
<evidence type="ECO:0000259" key="3">
    <source>
        <dbReference type="PROSITE" id="PS51186"/>
    </source>
</evidence>
<dbReference type="PANTHER" id="PTHR43877">
    <property type="entry name" value="AMINOALKYLPHOSPHONATE N-ACETYLTRANSFERASE-RELATED-RELATED"/>
    <property type="match status" value="1"/>
</dbReference>
<evidence type="ECO:0000313" key="4">
    <source>
        <dbReference type="EMBL" id="MEF2256080.1"/>
    </source>
</evidence>
<dbReference type="SUPFAM" id="SSF55729">
    <property type="entry name" value="Acyl-CoA N-acyltransferases (Nat)"/>
    <property type="match status" value="1"/>
</dbReference>
<dbReference type="Proteomes" id="UP001351900">
    <property type="component" value="Unassembled WGS sequence"/>
</dbReference>
<dbReference type="EMBL" id="JAZHOV010000008">
    <property type="protein sequence ID" value="MEF2256080.1"/>
    <property type="molecule type" value="Genomic_DNA"/>
</dbReference>
<sequence>MLSLRQRADADISTVIGWVPDARALYLFTGSRLVWPLTMDQLAAMTVTGDVSAFVMVDDGSLLIGHFDLSLADDTARIGRVIVDPAKRGRGYGGALVSLAIESARSLGARRVALNVIADNAPAVATYERAGFQQLPMADRPDVRSMALTL</sequence>
<dbReference type="RefSeq" id="WP_331792201.1">
    <property type="nucleotide sequence ID" value="NZ_JAZHOV010000008.1"/>
</dbReference>
<dbReference type="InterPro" id="IPR000182">
    <property type="entry name" value="GNAT_dom"/>
</dbReference>
<organism evidence="4 5">
    <name type="scientific">Microbacterium schleiferi</name>
    <dbReference type="NCBI Taxonomy" id="69362"/>
    <lineage>
        <taxon>Bacteria</taxon>
        <taxon>Bacillati</taxon>
        <taxon>Actinomycetota</taxon>
        <taxon>Actinomycetes</taxon>
        <taxon>Micrococcales</taxon>
        <taxon>Microbacteriaceae</taxon>
        <taxon>Microbacterium</taxon>
    </lineage>
</organism>
<keyword evidence="2" id="KW-0012">Acyltransferase</keyword>
<feature type="domain" description="N-acetyltransferase" evidence="3">
    <location>
        <begin position="2"/>
        <end position="150"/>
    </location>
</feature>
<comment type="caution">
    <text evidence="4">The sequence shown here is derived from an EMBL/GenBank/DDBJ whole genome shotgun (WGS) entry which is preliminary data.</text>
</comment>
<dbReference type="PROSITE" id="PS51186">
    <property type="entry name" value="GNAT"/>
    <property type="match status" value="1"/>
</dbReference>
<reference evidence="4 5" key="1">
    <citation type="submission" date="2024-01" db="EMBL/GenBank/DDBJ databases">
        <title>the genome sequence of strain Microbacterium schleiferi NBRC 15075.</title>
        <authorList>
            <person name="Ding Y."/>
            <person name="Zhang G."/>
        </authorList>
    </citation>
    <scope>NUCLEOTIDE SEQUENCE [LARGE SCALE GENOMIC DNA]</scope>
    <source>
        <strain evidence="4 5">NBRC 15075</strain>
    </source>
</reference>
<dbReference type="CDD" id="cd04301">
    <property type="entry name" value="NAT_SF"/>
    <property type="match status" value="1"/>
</dbReference>
<name>A0ABU7V8R5_9MICO</name>
<dbReference type="Gene3D" id="3.40.630.30">
    <property type="match status" value="1"/>
</dbReference>
<accession>A0ABU7V8R5</accession>
<evidence type="ECO:0000313" key="5">
    <source>
        <dbReference type="Proteomes" id="UP001351900"/>
    </source>
</evidence>
<evidence type="ECO:0000256" key="1">
    <source>
        <dbReference type="ARBA" id="ARBA00022679"/>
    </source>
</evidence>
<dbReference type="InterPro" id="IPR016181">
    <property type="entry name" value="Acyl_CoA_acyltransferase"/>
</dbReference>
<evidence type="ECO:0000256" key="2">
    <source>
        <dbReference type="ARBA" id="ARBA00023315"/>
    </source>
</evidence>
<protein>
    <submittedName>
        <fullName evidence="4">GNAT family N-acetyltransferase</fullName>
    </submittedName>
</protein>
<proteinExistence type="predicted"/>
<dbReference type="InterPro" id="IPR050832">
    <property type="entry name" value="Bact_Acetyltransf"/>
</dbReference>
<dbReference type="Pfam" id="PF00583">
    <property type="entry name" value="Acetyltransf_1"/>
    <property type="match status" value="1"/>
</dbReference>
<keyword evidence="5" id="KW-1185">Reference proteome</keyword>
<gene>
    <name evidence="4" type="ORF">V2V91_13200</name>
</gene>